<reference evidence="14" key="1">
    <citation type="submission" date="2012-11" db="EMBL/GenBank/DDBJ databases">
        <authorList>
            <person name="Lucero-Rivera Y.E."/>
            <person name="Tovar-Ramirez D."/>
        </authorList>
    </citation>
    <scope>NUCLEOTIDE SEQUENCE [LARGE SCALE GENOMIC DNA]</scope>
    <source>
        <strain evidence="14">Araruama</strain>
    </source>
</reference>
<keyword evidence="9" id="KW-0472">Membrane</keyword>
<dbReference type="Gene3D" id="2.60.40.60">
    <property type="entry name" value="Cadherins"/>
    <property type="match status" value="4"/>
</dbReference>
<keyword evidence="10" id="KW-1015">Disulfide bond</keyword>
<evidence type="ECO:0000313" key="14">
    <source>
        <dbReference type="Proteomes" id="UP000189670"/>
    </source>
</evidence>
<dbReference type="GO" id="GO:0005509">
    <property type="term" value="F:calcium ion binding"/>
    <property type="evidence" value="ECO:0007669"/>
    <property type="project" value="InterPro"/>
</dbReference>
<proteinExistence type="predicted"/>
<dbReference type="Gene3D" id="2.60.40.3440">
    <property type="match status" value="1"/>
</dbReference>
<feature type="domain" description="Cadherin" evidence="12">
    <location>
        <begin position="550"/>
        <end position="647"/>
    </location>
</feature>
<protein>
    <recommendedName>
        <fullName evidence="12">Cadherin domain-containing protein</fullName>
    </recommendedName>
</protein>
<feature type="domain" description="Cadherin" evidence="12">
    <location>
        <begin position="943"/>
        <end position="1040"/>
    </location>
</feature>
<dbReference type="PRINTS" id="PR00205">
    <property type="entry name" value="CADHERIN"/>
</dbReference>
<evidence type="ECO:0000256" key="6">
    <source>
        <dbReference type="ARBA" id="ARBA00022837"/>
    </source>
</evidence>
<keyword evidence="8" id="KW-1133">Transmembrane helix</keyword>
<dbReference type="SUPFAM" id="SSF49313">
    <property type="entry name" value="Cadherin-like"/>
    <property type="match status" value="5"/>
</dbReference>
<evidence type="ECO:0000256" key="9">
    <source>
        <dbReference type="ARBA" id="ARBA00023136"/>
    </source>
</evidence>
<dbReference type="PANTHER" id="PTHR24025">
    <property type="entry name" value="DESMOGLEIN FAMILY MEMBER"/>
    <property type="match status" value="1"/>
</dbReference>
<keyword evidence="5" id="KW-0677">Repeat</keyword>
<dbReference type="InterPro" id="IPR002126">
    <property type="entry name" value="Cadherin-like_dom"/>
</dbReference>
<name>A0A1V1P2G2_9BACT</name>
<dbReference type="GO" id="GO:0016020">
    <property type="term" value="C:membrane"/>
    <property type="evidence" value="ECO:0007669"/>
    <property type="project" value="UniProtKB-SubCell"/>
</dbReference>
<sequence>LYSNAVFNIVIHDRPNIGMIDDISIDEDAFSCGNAFTITDADSETLTISYSVSDEILVPTESISFSENLIGTERTFQMNTDSQDITFCYTPPSQLSGISDITITVTDSYHYTAIQSFFVTVNSQADTPTIATISDVSMNEDTVKHLSVSIGDADGEPLSVFAHSDDQSLVMDNQLIFSPNENIELDASNNTQIISLSITPESNMFGETAITLTVTDGQYFYYTSVTLTVNGIPDPPTITYSPDLTIPWELIEDEPVPGLSISVADVDGGEITLTCNHINSIIPSTAMSFPNGRSSITFSIGIDETVPVPLSITLPANEYGDTGISLSAMGEKDPYSVTEIIDIHIKDDNDPPVLTPDDKLTYTIAENSVLSIPFWVSDVDGNKLFLSFYSDRIQQYSFQPTHEPEPEKSQSIPMTCTVSPETDQIGEAIITITVKDRLNNENTEQDSLSYTVIINDAPQLDCPSTYTISENAPQGYSLGHIQFTDESDNYTLTIVNNNVPFSLIGNDLVLDGTINHETRSDYDLTINAQDFINSTNALIHISITDAPEFSNQEYQFTITENASINDNVGSITASNDTPYAYTIVSGNDNNHFAISGAISASIFVNQKLDYETQNSYSLTILADDGNYTDTAKVIISVSDYNEHTPVFADSYAFSITENSNNQIIGTVIAHDEDPTDILFYSLINGGPFSINSSSGEISLNGSVNYEDKSSYAVTAVASDLKYSDTAQVNISIIDSNEFPPVFTASSYSFQITENAQLSTSIGQVTATDNDGSAVISYTITSGHPVDISENSGIIYVNGAINYEDINAYTLTVRAYDGNYSDTAAVNIEIIDTNDPPVANSSAFTINEDYHYGRPSWITATDEDETNSLLNCYLIALPEKGNVTPIEGGFGYFEDEVHKFHYNYYPFKNENGIDTFTFVASDGSLTSTIAKITITIIAVNDPPTANNMHIHLPEDTPKTFTLDGSDPDGDSLSYTITSFPLVGSIESFNEDNGQLIYIPALNVNGDGADYFIYKVKDPSEEASSEAIVTIHIKQVNDNPVAKDIIMELSVDKPIQTLKRMGCPQFTVDGMLDGDDVDYDDDKGKERLSYSILELPVTGLLTHSQKEFKYVNCIPSQSTTYTFTYIAIDDSEMKAQSEPATVSIKVIVNNQSPVAYSDTQYITQTTITYELKADDPERDSLIYKIVTPPENGAYHLLSSGLMTYTPVASGTESFTFKVNDGETDSNIATVVFRITQTEHHPIAYSDTLFTNEDEPLTYTLQSNTSSIGYSIITWPNYGHMTLTESTGFIHYTPYTNYFGEDQFIFIANSSAGASTPAKVSISITSVNDIPVAYTGTRTINENSDIVLAQLTAYDADGDALIYSISHYPIRGELDLINPNNGSITYQVNENEDGIDTFQFFVSDYYSNSEIMTYTI</sequence>
<comment type="caution">
    <text evidence="13">The sequence shown here is derived from an EMBL/GenBank/DDBJ whole genome shotgun (WGS) entry which is preliminary data.</text>
</comment>
<feature type="domain" description="Cadherin" evidence="12">
    <location>
        <begin position="460"/>
        <end position="556"/>
    </location>
</feature>
<evidence type="ECO:0000256" key="4">
    <source>
        <dbReference type="ARBA" id="ARBA00022729"/>
    </source>
</evidence>
<organism evidence="13 14">
    <name type="scientific">Candidatus Magnetoglobus multicellularis str. Araruama</name>
    <dbReference type="NCBI Taxonomy" id="890399"/>
    <lineage>
        <taxon>Bacteria</taxon>
        <taxon>Pseudomonadati</taxon>
        <taxon>Thermodesulfobacteriota</taxon>
        <taxon>Desulfobacteria</taxon>
        <taxon>Desulfobacterales</taxon>
        <taxon>Desulfobacteraceae</taxon>
        <taxon>Candidatus Magnetoglobus</taxon>
    </lineage>
</organism>
<dbReference type="PROSITE" id="PS50268">
    <property type="entry name" value="CADHERIN_2"/>
    <property type="match status" value="5"/>
</dbReference>
<keyword evidence="4" id="KW-0732">Signal</keyword>
<comment type="subcellular location">
    <subcellularLocation>
        <location evidence="1">Membrane</location>
        <topology evidence="1">Single-pass membrane protein</topology>
    </subcellularLocation>
</comment>
<keyword evidence="6" id="KW-0106">Calcium</keyword>
<dbReference type="Proteomes" id="UP000189670">
    <property type="component" value="Unassembled WGS sequence"/>
</dbReference>
<evidence type="ECO:0000256" key="5">
    <source>
        <dbReference type="ARBA" id="ARBA00022737"/>
    </source>
</evidence>
<dbReference type="Pfam" id="PF00028">
    <property type="entry name" value="Cadherin"/>
    <property type="match status" value="3"/>
</dbReference>
<keyword evidence="7" id="KW-0130">Cell adhesion</keyword>
<dbReference type="PANTHER" id="PTHR24025:SF23">
    <property type="entry name" value="NEURAL-CADHERIN"/>
    <property type="match status" value="1"/>
</dbReference>
<evidence type="ECO:0000256" key="7">
    <source>
        <dbReference type="ARBA" id="ARBA00022889"/>
    </source>
</evidence>
<dbReference type="GO" id="GO:0005911">
    <property type="term" value="C:cell-cell junction"/>
    <property type="evidence" value="ECO:0007669"/>
    <property type="project" value="TreeGrafter"/>
</dbReference>
<keyword evidence="11" id="KW-0325">Glycoprotein</keyword>
<evidence type="ECO:0000256" key="1">
    <source>
        <dbReference type="ARBA" id="ARBA00004167"/>
    </source>
</evidence>
<evidence type="ECO:0000256" key="2">
    <source>
        <dbReference type="ARBA" id="ARBA00022536"/>
    </source>
</evidence>
<dbReference type="SMART" id="SM00112">
    <property type="entry name" value="CA"/>
    <property type="match status" value="5"/>
</dbReference>
<evidence type="ECO:0000256" key="10">
    <source>
        <dbReference type="ARBA" id="ARBA00023157"/>
    </source>
</evidence>
<accession>A0A1V1P2G2</accession>
<evidence type="ECO:0000256" key="8">
    <source>
        <dbReference type="ARBA" id="ARBA00022989"/>
    </source>
</evidence>
<feature type="domain" description="Cadherin" evidence="12">
    <location>
        <begin position="743"/>
        <end position="838"/>
    </location>
</feature>
<dbReference type="NCBIfam" id="NF012211">
    <property type="entry name" value="tand_rpt_95"/>
    <property type="match status" value="3"/>
</dbReference>
<feature type="domain" description="Cadherin" evidence="12">
    <location>
        <begin position="647"/>
        <end position="742"/>
    </location>
</feature>
<keyword evidence="2" id="KW-0245">EGF-like domain</keyword>
<dbReference type="GO" id="GO:0007156">
    <property type="term" value="P:homophilic cell adhesion via plasma membrane adhesion molecules"/>
    <property type="evidence" value="ECO:0007669"/>
    <property type="project" value="InterPro"/>
</dbReference>
<evidence type="ECO:0000313" key="13">
    <source>
        <dbReference type="EMBL" id="ETR68946.1"/>
    </source>
</evidence>
<evidence type="ECO:0000259" key="12">
    <source>
        <dbReference type="PROSITE" id="PS50268"/>
    </source>
</evidence>
<gene>
    <name evidence="13" type="ORF">OMM_10031</name>
</gene>
<feature type="non-terminal residue" evidence="13">
    <location>
        <position position="1"/>
    </location>
</feature>
<dbReference type="Pfam" id="PF17963">
    <property type="entry name" value="Big_9"/>
    <property type="match status" value="5"/>
</dbReference>
<dbReference type="FunFam" id="2.60.40.60:FF:000032">
    <property type="entry name" value="FAT atypical cadherin 1"/>
    <property type="match status" value="1"/>
</dbReference>
<dbReference type="InterPro" id="IPR050971">
    <property type="entry name" value="Cadherin-domain_protein"/>
</dbReference>
<dbReference type="EMBL" id="ATBP01000790">
    <property type="protein sequence ID" value="ETR68946.1"/>
    <property type="molecule type" value="Genomic_DNA"/>
</dbReference>
<dbReference type="CDD" id="cd11304">
    <property type="entry name" value="Cadherin_repeat"/>
    <property type="match status" value="3"/>
</dbReference>
<dbReference type="InterPro" id="IPR015919">
    <property type="entry name" value="Cadherin-like_sf"/>
</dbReference>
<feature type="non-terminal residue" evidence="13">
    <location>
        <position position="1413"/>
    </location>
</feature>
<evidence type="ECO:0000256" key="11">
    <source>
        <dbReference type="ARBA" id="ARBA00023180"/>
    </source>
</evidence>
<evidence type="ECO:0000256" key="3">
    <source>
        <dbReference type="ARBA" id="ARBA00022692"/>
    </source>
</evidence>
<keyword evidence="3" id="KW-0812">Transmembrane</keyword>